<dbReference type="OrthoDB" id="3898400at2759"/>
<dbReference type="Proteomes" id="UP000016931">
    <property type="component" value="Unassembled WGS sequence"/>
</dbReference>
<name>N1QLL6_SPHMS</name>
<dbReference type="GeneID" id="27903001"/>
<evidence type="ECO:0000313" key="3">
    <source>
        <dbReference type="Proteomes" id="UP000016931"/>
    </source>
</evidence>
<dbReference type="HOGENOM" id="CLU_727667_0_0_1"/>
<feature type="compositionally biased region" description="Polar residues" evidence="1">
    <location>
        <begin position="239"/>
        <end position="257"/>
    </location>
</feature>
<dbReference type="RefSeq" id="XP_016760322.1">
    <property type="nucleotide sequence ID" value="XM_016905864.1"/>
</dbReference>
<feature type="compositionally biased region" description="Low complexity" evidence="1">
    <location>
        <begin position="186"/>
        <end position="211"/>
    </location>
</feature>
<feature type="region of interest" description="Disordered" evidence="1">
    <location>
        <begin position="82"/>
        <end position="104"/>
    </location>
</feature>
<keyword evidence="3" id="KW-1185">Reference proteome</keyword>
<gene>
    <name evidence="2" type="ORF">SEPMUDRAFT_149938</name>
</gene>
<feature type="compositionally biased region" description="Polar residues" evidence="1">
    <location>
        <begin position="90"/>
        <end position="103"/>
    </location>
</feature>
<evidence type="ECO:0000256" key="1">
    <source>
        <dbReference type="SAM" id="MobiDB-lite"/>
    </source>
</evidence>
<dbReference type="eggNOG" id="ENOG502TB3X">
    <property type="taxonomic scope" value="Eukaryota"/>
</dbReference>
<organism evidence="2 3">
    <name type="scientific">Sphaerulina musiva (strain SO2202)</name>
    <name type="common">Poplar stem canker fungus</name>
    <name type="synonym">Septoria musiva</name>
    <dbReference type="NCBI Taxonomy" id="692275"/>
    <lineage>
        <taxon>Eukaryota</taxon>
        <taxon>Fungi</taxon>
        <taxon>Dikarya</taxon>
        <taxon>Ascomycota</taxon>
        <taxon>Pezizomycotina</taxon>
        <taxon>Dothideomycetes</taxon>
        <taxon>Dothideomycetidae</taxon>
        <taxon>Mycosphaerellales</taxon>
        <taxon>Mycosphaerellaceae</taxon>
        <taxon>Sphaerulina</taxon>
    </lineage>
</organism>
<proteinExistence type="predicted"/>
<feature type="region of interest" description="Disordered" evidence="1">
    <location>
        <begin position="155"/>
        <end position="257"/>
    </location>
</feature>
<dbReference type="EMBL" id="KB456265">
    <property type="protein sequence ID" value="EMF12201.1"/>
    <property type="molecule type" value="Genomic_DNA"/>
</dbReference>
<protein>
    <submittedName>
        <fullName evidence="2">Uncharacterized protein</fullName>
    </submittedName>
</protein>
<evidence type="ECO:0000313" key="2">
    <source>
        <dbReference type="EMBL" id="EMF12201.1"/>
    </source>
</evidence>
<feature type="region of interest" description="Disordered" evidence="1">
    <location>
        <begin position="295"/>
        <end position="341"/>
    </location>
</feature>
<accession>N1QLL6</accession>
<dbReference type="AlphaFoldDB" id="N1QLL6"/>
<reference evidence="2 3" key="1">
    <citation type="journal article" date="2012" name="PLoS Pathog.">
        <title>Diverse lifestyles and strategies of plant pathogenesis encoded in the genomes of eighteen Dothideomycetes fungi.</title>
        <authorList>
            <person name="Ohm R.A."/>
            <person name="Feau N."/>
            <person name="Henrissat B."/>
            <person name="Schoch C.L."/>
            <person name="Horwitz B.A."/>
            <person name="Barry K.W."/>
            <person name="Condon B.J."/>
            <person name="Copeland A.C."/>
            <person name="Dhillon B."/>
            <person name="Glaser F."/>
            <person name="Hesse C.N."/>
            <person name="Kosti I."/>
            <person name="LaButti K."/>
            <person name="Lindquist E.A."/>
            <person name="Lucas S."/>
            <person name="Salamov A.A."/>
            <person name="Bradshaw R.E."/>
            <person name="Ciuffetti L."/>
            <person name="Hamelin R.C."/>
            <person name="Kema G.H.J."/>
            <person name="Lawrence C."/>
            <person name="Scott J.A."/>
            <person name="Spatafora J.W."/>
            <person name="Turgeon B.G."/>
            <person name="de Wit P.J.G.M."/>
            <person name="Zhong S."/>
            <person name="Goodwin S.B."/>
            <person name="Grigoriev I.V."/>
        </authorList>
    </citation>
    <scope>NUCLEOTIDE SEQUENCE [LARGE SCALE GENOMIC DNA]</scope>
    <source>
        <strain evidence="2 3">SO2202</strain>
    </source>
</reference>
<feature type="compositionally biased region" description="Basic and acidic residues" evidence="1">
    <location>
        <begin position="295"/>
        <end position="304"/>
    </location>
</feature>
<sequence>MPPPTEDSMRSMDDFLINPTILDHDSHQHLGMSLPNPDLMRTQQDMGKARPAATKSDSVTLPTIDESAFQPWLTYTSDEEVVSPMDADRTNQSSRNASFSSDYSMPDLLEDEDAHLEKHCGQAQTVVIQLAGRAKMVSMPKIQVVDVPRRSMCVSTPMEGRRPSIVIPPRRRSIGMATRARWSQDSHTSSSSRHSASSATSHSPTSTAPSSLFDDFEDEPKTKHKRNSSRHVDLVQAARTFSETPTSPMQPRRSSTCSEYAPSIRKRSKFGSAFALHRIGKTFARRDSMIADGMESLKEPEPIRTTHGVPQPKRYSSGRPKLIARGANERAPTITLPPFQE</sequence>